<comment type="catalytic activity">
    <reaction evidence="1">
        <text>chorismate = isochorismate</text>
        <dbReference type="Rhea" id="RHEA:18985"/>
        <dbReference type="ChEBI" id="CHEBI:29748"/>
        <dbReference type="ChEBI" id="CHEBI:29780"/>
        <dbReference type="EC" id="5.4.4.2"/>
    </reaction>
</comment>
<dbReference type="AlphaFoldDB" id="A0A7W8EGT3"/>
<organism evidence="7 8">
    <name type="scientific">Nonomuraea endophytica</name>
    <dbReference type="NCBI Taxonomy" id="714136"/>
    <lineage>
        <taxon>Bacteria</taxon>
        <taxon>Bacillati</taxon>
        <taxon>Actinomycetota</taxon>
        <taxon>Actinomycetes</taxon>
        <taxon>Streptosporangiales</taxon>
        <taxon>Streptosporangiaceae</taxon>
        <taxon>Nonomuraea</taxon>
    </lineage>
</organism>
<keyword evidence="8" id="KW-1185">Reference proteome</keyword>
<keyword evidence="4" id="KW-0413">Isomerase</keyword>
<evidence type="ECO:0000256" key="1">
    <source>
        <dbReference type="ARBA" id="ARBA00000799"/>
    </source>
</evidence>
<dbReference type="EC" id="5.4.4.2" evidence="3"/>
<evidence type="ECO:0000259" key="6">
    <source>
        <dbReference type="Pfam" id="PF00425"/>
    </source>
</evidence>
<dbReference type="PANTHER" id="PTHR42839">
    <property type="entry name" value="ISOCHORISMATE SYNTHASE ENTC"/>
    <property type="match status" value="1"/>
</dbReference>
<dbReference type="InterPro" id="IPR004561">
    <property type="entry name" value="IsoChor_synthase"/>
</dbReference>
<dbReference type="SUPFAM" id="SSF56322">
    <property type="entry name" value="ADC synthase"/>
    <property type="match status" value="1"/>
</dbReference>
<dbReference type="PANTHER" id="PTHR42839:SF2">
    <property type="entry name" value="ISOCHORISMATE SYNTHASE ENTC"/>
    <property type="match status" value="1"/>
</dbReference>
<name>A0A7W8EGT3_9ACTN</name>
<dbReference type="InterPro" id="IPR005801">
    <property type="entry name" value="ADC_synthase"/>
</dbReference>
<comment type="similarity">
    <text evidence="2">Belongs to the isochorismate synthase family.</text>
</comment>
<evidence type="ECO:0000313" key="7">
    <source>
        <dbReference type="EMBL" id="MBB5078731.1"/>
    </source>
</evidence>
<dbReference type="GO" id="GO:0008909">
    <property type="term" value="F:isochorismate synthase activity"/>
    <property type="evidence" value="ECO:0007669"/>
    <property type="project" value="UniProtKB-EC"/>
</dbReference>
<evidence type="ECO:0000256" key="4">
    <source>
        <dbReference type="ARBA" id="ARBA00023235"/>
    </source>
</evidence>
<evidence type="ECO:0000256" key="3">
    <source>
        <dbReference type="ARBA" id="ARBA00012824"/>
    </source>
</evidence>
<dbReference type="NCBIfam" id="TIGR00543">
    <property type="entry name" value="isochor_syn"/>
    <property type="match status" value="1"/>
</dbReference>
<dbReference type="EMBL" id="JACHIN010000005">
    <property type="protein sequence ID" value="MBB5078731.1"/>
    <property type="molecule type" value="Genomic_DNA"/>
</dbReference>
<proteinExistence type="inferred from homology"/>
<evidence type="ECO:0000256" key="5">
    <source>
        <dbReference type="ARBA" id="ARBA00041564"/>
    </source>
</evidence>
<sequence>MHAGFEEICAKAAAEAGNAGHPVLAVWREEIERVEPLLPSTPSRGTFFWSSGDLTILAMDRAAAFPAEGPNRFAEVRRAWERAARTMVGGGPGDRATPALVGAFSFGDGPGSLMWVPRVLVAQRARGPATLCLAARADPVHGVEDDAARTAWRAVSWLANTVVRPCPPLPVTGAVIEELPTAGEWKAMVARAVGHIEAGRFSKVVLARRLRVRLPYPPDLGGLLHTLVGAQPGTTVFAAGTGTRTFAGATPERLVAVRGGRAETMSLAATLPRGSTGGDDARLRAELLGDAKCRREQAIVTDMLRGALAGVCHEVEAPDEPEVLDLPHVRHLHSRVRGRIADPETTGVLDLVERLHPTPAVGGHPREEALGWLRAAERFDRGWYSGPIGWVNAGHEGDFAVALRSALLDGAVATLFAGCGIVAGSDPERELAETWLKFRPMLSALLDDQGGPR</sequence>
<dbReference type="InterPro" id="IPR015890">
    <property type="entry name" value="Chorismate_C"/>
</dbReference>
<evidence type="ECO:0000313" key="8">
    <source>
        <dbReference type="Proteomes" id="UP000568380"/>
    </source>
</evidence>
<dbReference type="RefSeq" id="WP_184963710.1">
    <property type="nucleotide sequence ID" value="NZ_JACHIN010000005.1"/>
</dbReference>
<protein>
    <recommendedName>
        <fullName evidence="3">isochorismate synthase</fullName>
        <ecNumber evidence="3">5.4.4.2</ecNumber>
    </recommendedName>
    <alternativeName>
        <fullName evidence="5">Isochorismate mutase</fullName>
    </alternativeName>
</protein>
<dbReference type="Pfam" id="PF00425">
    <property type="entry name" value="Chorismate_bind"/>
    <property type="match status" value="1"/>
</dbReference>
<feature type="domain" description="Chorismate-utilising enzyme C-terminal" evidence="6">
    <location>
        <begin position="184"/>
        <end position="437"/>
    </location>
</feature>
<accession>A0A7W8EGT3</accession>
<comment type="caution">
    <text evidence="7">The sequence shown here is derived from an EMBL/GenBank/DDBJ whole genome shotgun (WGS) entry which is preliminary data.</text>
</comment>
<gene>
    <name evidence="7" type="ORF">HNR40_004217</name>
</gene>
<dbReference type="Gene3D" id="3.60.120.10">
    <property type="entry name" value="Anthranilate synthase"/>
    <property type="match status" value="1"/>
</dbReference>
<evidence type="ECO:0000256" key="2">
    <source>
        <dbReference type="ARBA" id="ARBA00005297"/>
    </source>
</evidence>
<reference evidence="7 8" key="1">
    <citation type="submission" date="2020-08" db="EMBL/GenBank/DDBJ databases">
        <title>Genomic Encyclopedia of Type Strains, Phase IV (KMG-IV): sequencing the most valuable type-strain genomes for metagenomic binning, comparative biology and taxonomic classification.</title>
        <authorList>
            <person name="Goeker M."/>
        </authorList>
    </citation>
    <scope>NUCLEOTIDE SEQUENCE [LARGE SCALE GENOMIC DNA]</scope>
    <source>
        <strain evidence="7 8">DSM 45385</strain>
    </source>
</reference>
<dbReference type="Proteomes" id="UP000568380">
    <property type="component" value="Unassembled WGS sequence"/>
</dbReference>